<evidence type="ECO:0000313" key="5">
    <source>
        <dbReference type="EMBL" id="KAF6001061.1"/>
    </source>
</evidence>
<dbReference type="InterPro" id="IPR009072">
    <property type="entry name" value="Histone-fold"/>
</dbReference>
<evidence type="ECO:0000256" key="2">
    <source>
        <dbReference type="ARBA" id="ARBA00023242"/>
    </source>
</evidence>
<dbReference type="GO" id="GO:0031507">
    <property type="term" value="P:heterochromatin formation"/>
    <property type="evidence" value="ECO:0007669"/>
    <property type="project" value="TreeGrafter"/>
</dbReference>
<name>A0A7J7IFF0_9RHOD</name>
<dbReference type="EMBL" id="VWRR01000016">
    <property type="protein sequence ID" value="KAF6001061.1"/>
    <property type="molecule type" value="Genomic_DNA"/>
</dbReference>
<dbReference type="InterPro" id="IPR051377">
    <property type="entry name" value="DNA_Pol-Epsilon_Subunit"/>
</dbReference>
<keyword evidence="2" id="KW-0539">Nucleus</keyword>
<evidence type="ECO:0000256" key="1">
    <source>
        <dbReference type="ARBA" id="ARBA00004123"/>
    </source>
</evidence>
<evidence type="ECO:0000256" key="4">
    <source>
        <dbReference type="SAM" id="Phobius"/>
    </source>
</evidence>
<accession>A0A7J7IFF0</accession>
<evidence type="ECO:0008006" key="7">
    <source>
        <dbReference type="Google" id="ProtNLM"/>
    </source>
</evidence>
<comment type="caution">
    <text evidence="5">The sequence shown here is derived from an EMBL/GenBank/DDBJ whole genome shotgun (WGS) entry which is preliminary data.</text>
</comment>
<organism evidence="5 6">
    <name type="scientific">Cyanidiococcus yangmingshanensis</name>
    <dbReference type="NCBI Taxonomy" id="2690220"/>
    <lineage>
        <taxon>Eukaryota</taxon>
        <taxon>Rhodophyta</taxon>
        <taxon>Bangiophyceae</taxon>
        <taxon>Cyanidiales</taxon>
        <taxon>Cyanidiaceae</taxon>
        <taxon>Cyanidiococcus</taxon>
    </lineage>
</organism>
<dbReference type="CDD" id="cd22928">
    <property type="entry name" value="HFD_POLE3_DPB4"/>
    <property type="match status" value="1"/>
</dbReference>
<dbReference type="PANTHER" id="PTHR46172">
    <property type="entry name" value="DNA POLYMERASE EPSILON SUBUNIT 3"/>
    <property type="match status" value="1"/>
</dbReference>
<dbReference type="GO" id="GO:0006974">
    <property type="term" value="P:DNA damage response"/>
    <property type="evidence" value="ECO:0007669"/>
    <property type="project" value="TreeGrafter"/>
</dbReference>
<dbReference type="GO" id="GO:0008622">
    <property type="term" value="C:epsilon DNA polymerase complex"/>
    <property type="evidence" value="ECO:0007669"/>
    <property type="project" value="TreeGrafter"/>
</dbReference>
<evidence type="ECO:0000256" key="3">
    <source>
        <dbReference type="SAM" id="MobiDB-lite"/>
    </source>
</evidence>
<dbReference type="OrthoDB" id="1707486at2759"/>
<evidence type="ECO:0000313" key="6">
    <source>
        <dbReference type="Proteomes" id="UP000530660"/>
    </source>
</evidence>
<feature type="transmembrane region" description="Helical" evidence="4">
    <location>
        <begin position="56"/>
        <end position="78"/>
    </location>
</feature>
<dbReference type="GO" id="GO:0046982">
    <property type="term" value="F:protein heterodimerization activity"/>
    <property type="evidence" value="ECO:0007669"/>
    <property type="project" value="InterPro"/>
</dbReference>
<dbReference type="PANTHER" id="PTHR46172:SF1">
    <property type="entry name" value="DNA POLYMERASE EPSILON SUBUNIT 3"/>
    <property type="match status" value="1"/>
</dbReference>
<proteinExistence type="predicted"/>
<dbReference type="Proteomes" id="UP000530660">
    <property type="component" value="Unassembled WGS sequence"/>
</dbReference>
<keyword evidence="4" id="KW-0472">Membrane</keyword>
<feature type="compositionally biased region" description="Basic and acidic residues" evidence="3">
    <location>
        <begin position="116"/>
        <end position="137"/>
    </location>
</feature>
<sequence>MSHLQIEIDESLRFPTATLKRIIRRKLDSLLREEGANVEEGSSEAKRVQLDRDAQLAFSAAATVFVSYITAVACAVGAERKRSTLNLVDVLEALRRTEFEDVRQEVETFAQNWRASNDRRKAQVRQSRTERKRKEPDSAAAAAAATAIDAGTSLHEQPEEDDTPVADQDINGSTDTV</sequence>
<comment type="subcellular location">
    <subcellularLocation>
        <location evidence="1">Nucleus</location>
    </subcellularLocation>
</comment>
<keyword evidence="6" id="KW-1185">Reference proteome</keyword>
<gene>
    <name evidence="5" type="ORF">F1559_002207</name>
</gene>
<keyword evidence="4" id="KW-0812">Transmembrane</keyword>
<protein>
    <recommendedName>
        <fullName evidence="7">DNA polymerase epsilon subunit 3</fullName>
    </recommendedName>
</protein>
<dbReference type="GO" id="GO:0031490">
    <property type="term" value="F:chromatin DNA binding"/>
    <property type="evidence" value="ECO:0007669"/>
    <property type="project" value="TreeGrafter"/>
</dbReference>
<reference evidence="5 6" key="1">
    <citation type="journal article" date="2020" name="J. Phycol.">
        <title>Comparative genome analysis reveals Cyanidiococcus gen. nov., a new extremophilic red algal genus sister to Cyanidioschyzon (Cyanidioschyzonaceae, Rhodophyta).</title>
        <authorList>
            <person name="Liu S.-L."/>
            <person name="Chiang Y.-R."/>
            <person name="Yoon H.S."/>
            <person name="Fu H.-Y."/>
        </authorList>
    </citation>
    <scope>NUCLEOTIDE SEQUENCE [LARGE SCALE GENOMIC DNA]</scope>
    <source>
        <strain evidence="5 6">THAL066</strain>
    </source>
</reference>
<dbReference type="Gene3D" id="1.10.20.10">
    <property type="entry name" value="Histone, subunit A"/>
    <property type="match status" value="1"/>
</dbReference>
<dbReference type="GO" id="GO:0006272">
    <property type="term" value="P:leading strand elongation"/>
    <property type="evidence" value="ECO:0007669"/>
    <property type="project" value="TreeGrafter"/>
</dbReference>
<feature type="compositionally biased region" description="Low complexity" evidence="3">
    <location>
        <begin position="139"/>
        <end position="150"/>
    </location>
</feature>
<keyword evidence="4" id="KW-1133">Transmembrane helix</keyword>
<dbReference type="GO" id="GO:0008623">
    <property type="term" value="C:CHRAC"/>
    <property type="evidence" value="ECO:0007669"/>
    <property type="project" value="TreeGrafter"/>
</dbReference>
<dbReference type="AlphaFoldDB" id="A0A7J7IFF0"/>
<feature type="region of interest" description="Disordered" evidence="3">
    <location>
        <begin position="116"/>
        <end position="177"/>
    </location>
</feature>
<dbReference type="SUPFAM" id="SSF47113">
    <property type="entry name" value="Histone-fold"/>
    <property type="match status" value="1"/>
</dbReference>